<evidence type="ECO:0000256" key="1">
    <source>
        <dbReference type="SAM" id="Coils"/>
    </source>
</evidence>
<feature type="non-terminal residue" evidence="2">
    <location>
        <position position="113"/>
    </location>
</feature>
<evidence type="ECO:0000313" key="3">
    <source>
        <dbReference type="Proteomes" id="UP001195483"/>
    </source>
</evidence>
<proteinExistence type="predicted"/>
<evidence type="ECO:0000313" key="2">
    <source>
        <dbReference type="EMBL" id="KAK3597140.1"/>
    </source>
</evidence>
<gene>
    <name evidence="2" type="ORF">CHS0354_038058</name>
</gene>
<comment type="caution">
    <text evidence="2">The sequence shown here is derived from an EMBL/GenBank/DDBJ whole genome shotgun (WGS) entry which is preliminary data.</text>
</comment>
<accession>A0AAE0SS59</accession>
<feature type="coiled-coil region" evidence="1">
    <location>
        <begin position="71"/>
        <end position="98"/>
    </location>
</feature>
<reference evidence="2" key="1">
    <citation type="journal article" date="2021" name="Genome Biol. Evol.">
        <title>A High-Quality Reference Genome for a Parasitic Bivalve with Doubly Uniparental Inheritance (Bivalvia: Unionida).</title>
        <authorList>
            <person name="Smith C.H."/>
        </authorList>
    </citation>
    <scope>NUCLEOTIDE SEQUENCE</scope>
    <source>
        <strain evidence="2">CHS0354</strain>
    </source>
</reference>
<reference evidence="2" key="3">
    <citation type="submission" date="2023-05" db="EMBL/GenBank/DDBJ databases">
        <authorList>
            <person name="Smith C.H."/>
        </authorList>
    </citation>
    <scope>NUCLEOTIDE SEQUENCE</scope>
    <source>
        <strain evidence="2">CHS0354</strain>
        <tissue evidence="2">Mantle</tissue>
    </source>
</reference>
<keyword evidence="3" id="KW-1185">Reference proteome</keyword>
<keyword evidence="1" id="KW-0175">Coiled coil</keyword>
<dbReference type="AlphaFoldDB" id="A0AAE0SS59"/>
<dbReference type="Proteomes" id="UP001195483">
    <property type="component" value="Unassembled WGS sequence"/>
</dbReference>
<organism evidence="2 3">
    <name type="scientific">Potamilus streckersoni</name>
    <dbReference type="NCBI Taxonomy" id="2493646"/>
    <lineage>
        <taxon>Eukaryota</taxon>
        <taxon>Metazoa</taxon>
        <taxon>Spiralia</taxon>
        <taxon>Lophotrochozoa</taxon>
        <taxon>Mollusca</taxon>
        <taxon>Bivalvia</taxon>
        <taxon>Autobranchia</taxon>
        <taxon>Heteroconchia</taxon>
        <taxon>Palaeoheterodonta</taxon>
        <taxon>Unionida</taxon>
        <taxon>Unionoidea</taxon>
        <taxon>Unionidae</taxon>
        <taxon>Ambleminae</taxon>
        <taxon>Lampsilini</taxon>
        <taxon>Potamilus</taxon>
    </lineage>
</organism>
<name>A0AAE0SS59_9BIVA</name>
<protein>
    <submittedName>
        <fullName evidence="2">Uncharacterized protein</fullName>
    </submittedName>
</protein>
<dbReference type="EMBL" id="JAEAOA010002223">
    <property type="protein sequence ID" value="KAK3597140.1"/>
    <property type="molecule type" value="Genomic_DNA"/>
</dbReference>
<reference evidence="2" key="2">
    <citation type="journal article" date="2021" name="Genome Biol. Evol.">
        <title>Developing a high-quality reference genome for a parasitic bivalve with doubly uniparental inheritance (Bivalvia: Unionida).</title>
        <authorList>
            <person name="Smith C.H."/>
        </authorList>
    </citation>
    <scope>NUCLEOTIDE SEQUENCE</scope>
    <source>
        <strain evidence="2">CHS0354</strain>
        <tissue evidence="2">Mantle</tissue>
    </source>
</reference>
<sequence length="113" mass="13255">MPKTTSLSLTDEQRIYNLRNKKSAITISKDYKISTSRVYDIWKQYDNVIITQSRSSDAIMMNNIAHKQIVIDKQKSDITKLKDEISKYQSQLKEFDKIIDDQKYEIKPCKTSS</sequence>